<dbReference type="Proteomes" id="UP001187343">
    <property type="component" value="Unassembled WGS sequence"/>
</dbReference>
<evidence type="ECO:0000256" key="1">
    <source>
        <dbReference type="SAM" id="MobiDB-lite"/>
    </source>
</evidence>
<sequence length="188" mass="21166">MNEASKTLEFPPPPTPSSHPFAWRFPLLTLTHMLQSFRGTAWRLHVHTHQHVQSDMARLPHRCVMISVCLAGALLLLPLCLGVEDDEYNFDYDSTQSPEYDYNSTFDISFFSNASSEELEKFLMGGGTDSGRETSFTETETEKETDGGPHEEQPTEPTIFVMDQASQSTPLCSLLTLVLMAHQLLRLL</sequence>
<proteinExistence type="predicted"/>
<evidence type="ECO:0000313" key="3">
    <source>
        <dbReference type="Proteomes" id="UP001187343"/>
    </source>
</evidence>
<organism evidence="2 3">
    <name type="scientific">Cirrhinus molitorella</name>
    <name type="common">mud carp</name>
    <dbReference type="NCBI Taxonomy" id="172907"/>
    <lineage>
        <taxon>Eukaryota</taxon>
        <taxon>Metazoa</taxon>
        <taxon>Chordata</taxon>
        <taxon>Craniata</taxon>
        <taxon>Vertebrata</taxon>
        <taxon>Euteleostomi</taxon>
        <taxon>Actinopterygii</taxon>
        <taxon>Neopterygii</taxon>
        <taxon>Teleostei</taxon>
        <taxon>Ostariophysi</taxon>
        <taxon>Cypriniformes</taxon>
        <taxon>Cyprinidae</taxon>
        <taxon>Labeoninae</taxon>
        <taxon>Labeonini</taxon>
        <taxon>Cirrhinus</taxon>
    </lineage>
</organism>
<dbReference type="AlphaFoldDB" id="A0AA88PND5"/>
<comment type="caution">
    <text evidence="2">The sequence shown here is derived from an EMBL/GenBank/DDBJ whole genome shotgun (WGS) entry which is preliminary data.</text>
</comment>
<keyword evidence="3" id="KW-1185">Reference proteome</keyword>
<accession>A0AA88PND5</accession>
<feature type="compositionally biased region" description="Basic and acidic residues" evidence="1">
    <location>
        <begin position="140"/>
        <end position="153"/>
    </location>
</feature>
<reference evidence="2" key="1">
    <citation type="submission" date="2023-08" db="EMBL/GenBank/DDBJ databases">
        <title>Chromosome-level Genome Assembly of mud carp (Cirrhinus molitorella).</title>
        <authorList>
            <person name="Liu H."/>
        </authorList>
    </citation>
    <scope>NUCLEOTIDE SEQUENCE</scope>
    <source>
        <strain evidence="2">Prfri</strain>
        <tissue evidence="2">Muscle</tissue>
    </source>
</reference>
<name>A0AA88PND5_9TELE</name>
<feature type="region of interest" description="Disordered" evidence="1">
    <location>
        <begin position="124"/>
        <end position="155"/>
    </location>
</feature>
<gene>
    <name evidence="2" type="ORF">Q8A67_015194</name>
</gene>
<protein>
    <submittedName>
        <fullName evidence="2">Uncharacterized protein</fullName>
    </submittedName>
</protein>
<evidence type="ECO:0000313" key="2">
    <source>
        <dbReference type="EMBL" id="KAK2886966.1"/>
    </source>
</evidence>
<dbReference type="EMBL" id="JAUYZG010000015">
    <property type="protein sequence ID" value="KAK2886966.1"/>
    <property type="molecule type" value="Genomic_DNA"/>
</dbReference>